<keyword evidence="2" id="KW-1185">Reference proteome</keyword>
<reference evidence="1" key="1">
    <citation type="submission" date="2020-05" db="EMBL/GenBank/DDBJ databases">
        <title>Mycena genomes resolve the evolution of fungal bioluminescence.</title>
        <authorList>
            <person name="Tsai I.J."/>
        </authorList>
    </citation>
    <scope>NUCLEOTIDE SEQUENCE</scope>
    <source>
        <strain evidence="1">CCC161011</strain>
    </source>
</reference>
<protein>
    <submittedName>
        <fullName evidence="1">Uncharacterized protein</fullName>
    </submittedName>
</protein>
<evidence type="ECO:0000313" key="1">
    <source>
        <dbReference type="EMBL" id="KAF7356009.1"/>
    </source>
</evidence>
<sequence length="82" mass="9068">MIFATRAMATGAEFIPEPGVKAALGAVVILLETVDKIKRNREDLRDLCTSTFEIVLILEEEVQIHGHTTSLWLAGLLENFIS</sequence>
<evidence type="ECO:0000313" key="2">
    <source>
        <dbReference type="Proteomes" id="UP000620124"/>
    </source>
</evidence>
<dbReference type="AlphaFoldDB" id="A0A8H6YBN0"/>
<gene>
    <name evidence="1" type="ORF">MVEN_00930300</name>
</gene>
<comment type="caution">
    <text evidence="1">The sequence shown here is derived from an EMBL/GenBank/DDBJ whole genome shotgun (WGS) entry which is preliminary data.</text>
</comment>
<proteinExistence type="predicted"/>
<name>A0A8H6YBN0_9AGAR</name>
<dbReference type="EMBL" id="JACAZI010000007">
    <property type="protein sequence ID" value="KAF7356009.1"/>
    <property type="molecule type" value="Genomic_DNA"/>
</dbReference>
<organism evidence="1 2">
    <name type="scientific">Mycena venus</name>
    <dbReference type="NCBI Taxonomy" id="2733690"/>
    <lineage>
        <taxon>Eukaryota</taxon>
        <taxon>Fungi</taxon>
        <taxon>Dikarya</taxon>
        <taxon>Basidiomycota</taxon>
        <taxon>Agaricomycotina</taxon>
        <taxon>Agaricomycetes</taxon>
        <taxon>Agaricomycetidae</taxon>
        <taxon>Agaricales</taxon>
        <taxon>Marasmiineae</taxon>
        <taxon>Mycenaceae</taxon>
        <taxon>Mycena</taxon>
    </lineage>
</organism>
<accession>A0A8H6YBN0</accession>
<dbReference type="OrthoDB" id="2897476at2759"/>
<dbReference type="Proteomes" id="UP000620124">
    <property type="component" value="Unassembled WGS sequence"/>
</dbReference>